<evidence type="ECO:0000313" key="2">
    <source>
        <dbReference type="EMBL" id="BDS11822.1"/>
    </source>
</evidence>
<organism evidence="2 3">
    <name type="scientific">Aureispira anguillae</name>
    <dbReference type="NCBI Taxonomy" id="2864201"/>
    <lineage>
        <taxon>Bacteria</taxon>
        <taxon>Pseudomonadati</taxon>
        <taxon>Bacteroidota</taxon>
        <taxon>Saprospiria</taxon>
        <taxon>Saprospirales</taxon>
        <taxon>Saprospiraceae</taxon>
        <taxon>Aureispira</taxon>
    </lineage>
</organism>
<dbReference type="EMBL" id="AP026867">
    <property type="protein sequence ID" value="BDS11822.1"/>
    <property type="molecule type" value="Genomic_DNA"/>
</dbReference>
<dbReference type="Pfam" id="PF13568">
    <property type="entry name" value="OMP_b-brl_2"/>
    <property type="match status" value="1"/>
</dbReference>
<keyword evidence="3" id="KW-1185">Reference proteome</keyword>
<evidence type="ECO:0000259" key="1">
    <source>
        <dbReference type="Pfam" id="PF13568"/>
    </source>
</evidence>
<gene>
    <name evidence="2" type="ORF">AsAng_0025360</name>
</gene>
<name>A0A915YET9_9BACT</name>
<dbReference type="RefSeq" id="WP_264792964.1">
    <property type="nucleotide sequence ID" value="NZ_AP026867.1"/>
</dbReference>
<accession>A0A915YET9</accession>
<dbReference type="AlphaFoldDB" id="A0A915YET9"/>
<dbReference type="KEGG" id="aup:AsAng_0025360"/>
<proteinExistence type="predicted"/>
<feature type="domain" description="Outer membrane protein beta-barrel" evidence="1">
    <location>
        <begin position="27"/>
        <end position="212"/>
    </location>
</feature>
<dbReference type="InterPro" id="IPR025665">
    <property type="entry name" value="Beta-barrel_OMP_2"/>
</dbReference>
<reference evidence="2" key="1">
    <citation type="submission" date="2022-09" db="EMBL/GenBank/DDBJ databases">
        <title>Aureispira anguillicida sp. nov., isolated from Leptocephalus of Japanese eel Anguilla japonica.</title>
        <authorList>
            <person name="Yuasa K."/>
            <person name="Mekata T."/>
            <person name="Ikunari K."/>
        </authorList>
    </citation>
    <scope>NUCLEOTIDE SEQUENCE</scope>
    <source>
        <strain evidence="2">EL160426</strain>
    </source>
</reference>
<dbReference type="SUPFAM" id="SSF56935">
    <property type="entry name" value="Porins"/>
    <property type="match status" value="1"/>
</dbReference>
<sequence length="242" mass="27917">MRYLVLIVILLYTVYQGQAQETATLNSKWSLEALFSPNFSYRILTNSGSEKWLKEERERTEIGRLGYSARFMINYHLHERWHLGFGAAYSSIGYNTRPTSIAWNASINNAPTTLRMSNRYSYVGIYLLGNYQLIQHKRWGGYLTFGAIMNTYLDKNLLTEIQTNGQWTSSDNWGFEYDRHSLFVLAGIGGSYRLIQGLHLVVNLNFSQALMPNSSSSRTQEFLNSLNLDLGLNYRFQGKKKE</sequence>
<protein>
    <submittedName>
        <fullName evidence="2">PorT family protein</fullName>
    </submittedName>
</protein>
<dbReference type="Proteomes" id="UP001060919">
    <property type="component" value="Chromosome"/>
</dbReference>
<evidence type="ECO:0000313" key="3">
    <source>
        <dbReference type="Proteomes" id="UP001060919"/>
    </source>
</evidence>
<dbReference type="Gene3D" id="2.40.160.20">
    <property type="match status" value="1"/>
</dbReference>